<dbReference type="VEuPathDB" id="FungiDB:A1O9_08073"/>
<sequence length="235" mass="26484">MSTGEALPTRVLAGVTVPDTPLITKAIEFAREYSSDDTFNHIIRSFLFGFIIADKVIGDRDREAHAVAALLHDLGFPIGHPPHSELISSDKRFEVDGANAARNFLKREAAHWDKHRLQLVWDAIALHTIGTIVFEKEPEVQATSYGIWADFQGPDRIQGNPMSWDEYNAVVKEYPRLGLMKGLKANMLHLCKTKPQTTYDSTVGEWGDRYLSPEEYSRKGKLTQDLLETCDLDDL</sequence>
<dbReference type="HOGENOM" id="CLU_070871_1_1_1"/>
<dbReference type="OrthoDB" id="2378324at2759"/>
<comment type="caution">
    <text evidence="2">The sequence shown here is derived from an EMBL/GenBank/DDBJ whole genome shotgun (WGS) entry which is preliminary data.</text>
</comment>
<dbReference type="RefSeq" id="XP_013259082.1">
    <property type="nucleotide sequence ID" value="XM_013403628.1"/>
</dbReference>
<dbReference type="Pfam" id="PF01966">
    <property type="entry name" value="HD"/>
    <property type="match status" value="1"/>
</dbReference>
<keyword evidence="3" id="KW-1185">Reference proteome</keyword>
<dbReference type="CDD" id="cd00077">
    <property type="entry name" value="HDc"/>
    <property type="match status" value="1"/>
</dbReference>
<dbReference type="STRING" id="1182545.A0A072P9P8"/>
<evidence type="ECO:0000313" key="3">
    <source>
        <dbReference type="Proteomes" id="UP000027920"/>
    </source>
</evidence>
<dbReference type="PANTHER" id="PTHR35569">
    <property type="entry name" value="CYANAMIDE HYDRATASE DDI2-RELATED"/>
    <property type="match status" value="1"/>
</dbReference>
<dbReference type="Proteomes" id="UP000027920">
    <property type="component" value="Unassembled WGS sequence"/>
</dbReference>
<dbReference type="InterPro" id="IPR006674">
    <property type="entry name" value="HD_domain"/>
</dbReference>
<gene>
    <name evidence="2" type="ORF">A1O9_08073</name>
</gene>
<name>A0A072P9P8_9EURO</name>
<dbReference type="InterPro" id="IPR003607">
    <property type="entry name" value="HD/PDEase_dom"/>
</dbReference>
<dbReference type="AlphaFoldDB" id="A0A072P9P8"/>
<organism evidence="2 3">
    <name type="scientific">Exophiala aquamarina CBS 119918</name>
    <dbReference type="NCBI Taxonomy" id="1182545"/>
    <lineage>
        <taxon>Eukaryota</taxon>
        <taxon>Fungi</taxon>
        <taxon>Dikarya</taxon>
        <taxon>Ascomycota</taxon>
        <taxon>Pezizomycotina</taxon>
        <taxon>Eurotiomycetes</taxon>
        <taxon>Chaetothyriomycetidae</taxon>
        <taxon>Chaetothyriales</taxon>
        <taxon>Herpotrichiellaceae</taxon>
        <taxon>Exophiala</taxon>
    </lineage>
</organism>
<dbReference type="PANTHER" id="PTHR35569:SF1">
    <property type="entry name" value="CYANAMIDE HYDRATASE DDI2-RELATED"/>
    <property type="match status" value="1"/>
</dbReference>
<evidence type="ECO:0000259" key="1">
    <source>
        <dbReference type="Pfam" id="PF01966"/>
    </source>
</evidence>
<reference evidence="2 3" key="1">
    <citation type="submission" date="2013-03" db="EMBL/GenBank/DDBJ databases">
        <title>The Genome Sequence of Exophiala aquamarina CBS 119918.</title>
        <authorList>
            <consortium name="The Broad Institute Genomics Platform"/>
            <person name="Cuomo C."/>
            <person name="de Hoog S."/>
            <person name="Gorbushina A."/>
            <person name="Walker B."/>
            <person name="Young S.K."/>
            <person name="Zeng Q."/>
            <person name="Gargeya S."/>
            <person name="Fitzgerald M."/>
            <person name="Haas B."/>
            <person name="Abouelleil A."/>
            <person name="Allen A.W."/>
            <person name="Alvarado L."/>
            <person name="Arachchi H.M."/>
            <person name="Berlin A.M."/>
            <person name="Chapman S.B."/>
            <person name="Gainer-Dewar J."/>
            <person name="Goldberg J."/>
            <person name="Griggs A."/>
            <person name="Gujja S."/>
            <person name="Hansen M."/>
            <person name="Howarth C."/>
            <person name="Imamovic A."/>
            <person name="Ireland A."/>
            <person name="Larimer J."/>
            <person name="McCowan C."/>
            <person name="Murphy C."/>
            <person name="Pearson M."/>
            <person name="Poon T.W."/>
            <person name="Priest M."/>
            <person name="Roberts A."/>
            <person name="Saif S."/>
            <person name="Shea T."/>
            <person name="Sisk P."/>
            <person name="Sykes S."/>
            <person name="Wortman J."/>
            <person name="Nusbaum C."/>
            <person name="Birren B."/>
        </authorList>
    </citation>
    <scope>NUCLEOTIDE SEQUENCE [LARGE SCALE GENOMIC DNA]</scope>
    <source>
        <strain evidence="2 3">CBS 119918</strain>
    </source>
</reference>
<dbReference type="GeneID" id="25282986"/>
<dbReference type="EMBL" id="AMGV01000006">
    <property type="protein sequence ID" value="KEF56492.1"/>
    <property type="molecule type" value="Genomic_DNA"/>
</dbReference>
<dbReference type="SUPFAM" id="SSF109604">
    <property type="entry name" value="HD-domain/PDEase-like"/>
    <property type="match status" value="1"/>
</dbReference>
<evidence type="ECO:0000313" key="2">
    <source>
        <dbReference type="EMBL" id="KEF56492.1"/>
    </source>
</evidence>
<dbReference type="Gene3D" id="1.10.3210.10">
    <property type="entry name" value="Hypothetical protein af1432"/>
    <property type="match status" value="1"/>
</dbReference>
<accession>A0A072P9P8</accession>
<proteinExistence type="predicted"/>
<protein>
    <recommendedName>
        <fullName evidence="1">HD domain-containing protein</fullName>
    </recommendedName>
</protein>
<feature type="domain" description="HD" evidence="1">
    <location>
        <begin position="38"/>
        <end position="130"/>
    </location>
</feature>